<dbReference type="KEGG" id="pmet:G4Y79_22935"/>
<protein>
    <submittedName>
        <fullName evidence="1">Uncharacterized protein</fullName>
    </submittedName>
</protein>
<proteinExistence type="predicted"/>
<accession>A0A7S8E8V3</accession>
<gene>
    <name evidence="1" type="ORF">G4Y79_22935</name>
</gene>
<dbReference type="RefSeq" id="WP_195170575.1">
    <property type="nucleotide sequence ID" value="NZ_CP062983.1"/>
</dbReference>
<dbReference type="EMBL" id="CP062983">
    <property type="protein sequence ID" value="QPC82506.1"/>
    <property type="molecule type" value="Genomic_DNA"/>
</dbReference>
<name>A0A7S8E8V3_9CHLR</name>
<sequence length="90" mass="10330">MQKRHFLVRANADGGYRLREVSADVARGVHQFVTTVGRCQPSTDREWIFYFMHMTISRQRANEIASELVHEVCDEQPADCAELKSTDKST</sequence>
<reference evidence="1 2" key="1">
    <citation type="submission" date="2020-02" db="EMBL/GenBank/DDBJ databases">
        <authorList>
            <person name="Zheng R.K."/>
            <person name="Sun C.M."/>
        </authorList>
    </citation>
    <scope>NUCLEOTIDE SEQUENCE [LARGE SCALE GENOMIC DNA]</scope>
    <source>
        <strain evidence="2">rifampicinis</strain>
    </source>
</reference>
<evidence type="ECO:0000313" key="2">
    <source>
        <dbReference type="Proteomes" id="UP000594468"/>
    </source>
</evidence>
<organism evidence="1 2">
    <name type="scientific">Phototrophicus methaneseepsis</name>
    <dbReference type="NCBI Taxonomy" id="2710758"/>
    <lineage>
        <taxon>Bacteria</taxon>
        <taxon>Bacillati</taxon>
        <taxon>Chloroflexota</taxon>
        <taxon>Candidatus Thermofontia</taxon>
        <taxon>Phototrophicales</taxon>
        <taxon>Phototrophicaceae</taxon>
        <taxon>Phototrophicus</taxon>
    </lineage>
</organism>
<keyword evidence="2" id="KW-1185">Reference proteome</keyword>
<dbReference type="AlphaFoldDB" id="A0A7S8E8V3"/>
<evidence type="ECO:0000313" key="1">
    <source>
        <dbReference type="EMBL" id="QPC82506.1"/>
    </source>
</evidence>
<dbReference type="Proteomes" id="UP000594468">
    <property type="component" value="Chromosome"/>
</dbReference>